<evidence type="ECO:0000256" key="10">
    <source>
        <dbReference type="ARBA" id="ARBA00023212"/>
    </source>
</evidence>
<feature type="compositionally biased region" description="Basic and acidic residues" evidence="12">
    <location>
        <begin position="674"/>
        <end position="685"/>
    </location>
</feature>
<evidence type="ECO:0000256" key="2">
    <source>
        <dbReference type="ARBA" id="ARBA00008887"/>
    </source>
</evidence>
<keyword evidence="7" id="KW-0243">Dynein</keyword>
<dbReference type="GO" id="GO:0007018">
    <property type="term" value="P:microtubule-based movement"/>
    <property type="evidence" value="ECO:0007669"/>
    <property type="project" value="InterPro"/>
</dbReference>
<feature type="compositionally biased region" description="Polar residues" evidence="12">
    <location>
        <begin position="3185"/>
        <end position="3197"/>
    </location>
</feature>
<dbReference type="Pfam" id="PF12777">
    <property type="entry name" value="MT"/>
    <property type="match status" value="1"/>
</dbReference>
<dbReference type="InterPro" id="IPR035706">
    <property type="entry name" value="AAA_9"/>
</dbReference>
<dbReference type="EMBL" id="JAEAOA010001246">
    <property type="protein sequence ID" value="KAK3600819.1"/>
    <property type="molecule type" value="Genomic_DNA"/>
</dbReference>
<dbReference type="PANTHER" id="PTHR45703">
    <property type="entry name" value="DYNEIN HEAVY CHAIN"/>
    <property type="match status" value="1"/>
</dbReference>
<dbReference type="GO" id="GO:0045505">
    <property type="term" value="F:dynein intermediate chain binding"/>
    <property type="evidence" value="ECO:0007669"/>
    <property type="project" value="InterPro"/>
</dbReference>
<feature type="compositionally biased region" description="Polar residues" evidence="12">
    <location>
        <begin position="664"/>
        <end position="673"/>
    </location>
</feature>
<gene>
    <name evidence="14" type="ORF">CHS0354_020499</name>
</gene>
<feature type="coiled-coil region" evidence="11">
    <location>
        <begin position="3793"/>
        <end position="3841"/>
    </location>
</feature>
<dbReference type="Gene3D" id="1.10.287.2620">
    <property type="match status" value="1"/>
</dbReference>
<dbReference type="InterPro" id="IPR041228">
    <property type="entry name" value="Dynein_C"/>
</dbReference>
<dbReference type="Pfam" id="PF12780">
    <property type="entry name" value="AAA_8"/>
    <property type="match status" value="1"/>
</dbReference>
<dbReference type="InterPro" id="IPR035699">
    <property type="entry name" value="AAA_6"/>
</dbReference>
<dbReference type="Gene3D" id="3.20.180.20">
    <property type="entry name" value="Dynein heavy chain, N-terminal domain 2"/>
    <property type="match status" value="1"/>
</dbReference>
<dbReference type="Pfam" id="PF18199">
    <property type="entry name" value="Dynein_C"/>
    <property type="match status" value="1"/>
</dbReference>
<evidence type="ECO:0000256" key="12">
    <source>
        <dbReference type="SAM" id="MobiDB-lite"/>
    </source>
</evidence>
<feature type="compositionally biased region" description="Basic and acidic residues" evidence="12">
    <location>
        <begin position="282"/>
        <end position="292"/>
    </location>
</feature>
<feature type="region of interest" description="Disordered" evidence="12">
    <location>
        <begin position="4294"/>
        <end position="4320"/>
    </location>
</feature>
<dbReference type="InterPro" id="IPR042228">
    <property type="entry name" value="Dynein_linker_3"/>
</dbReference>
<dbReference type="InterPro" id="IPR043157">
    <property type="entry name" value="Dynein_AAA1S"/>
</dbReference>
<feature type="region of interest" description="Disordered" evidence="12">
    <location>
        <begin position="1722"/>
        <end position="1760"/>
    </location>
</feature>
<dbReference type="InterPro" id="IPR041466">
    <property type="entry name" value="Dynein_AAA5_ext"/>
</dbReference>
<feature type="domain" description="AAA+ ATPase" evidence="13">
    <location>
        <begin position="2774"/>
        <end position="2937"/>
    </location>
</feature>
<dbReference type="Gene3D" id="1.20.140.100">
    <property type="entry name" value="Dynein heavy chain, N-terminal domain 2"/>
    <property type="match status" value="1"/>
</dbReference>
<dbReference type="Gene3D" id="1.10.8.710">
    <property type="match status" value="1"/>
</dbReference>
<protein>
    <recommendedName>
        <fullName evidence="13">AAA+ ATPase domain-containing protein</fullName>
    </recommendedName>
</protein>
<keyword evidence="5" id="KW-0547">Nucleotide-binding</keyword>
<dbReference type="InterPro" id="IPR003593">
    <property type="entry name" value="AAA+_ATPase"/>
</dbReference>
<evidence type="ECO:0000256" key="4">
    <source>
        <dbReference type="ARBA" id="ARBA00022701"/>
    </source>
</evidence>
<dbReference type="Gene3D" id="1.20.58.1120">
    <property type="match status" value="1"/>
</dbReference>
<dbReference type="Pfam" id="PF12781">
    <property type="entry name" value="AAA_9"/>
    <property type="match status" value="2"/>
</dbReference>
<dbReference type="GO" id="GO:0051959">
    <property type="term" value="F:dynein light intermediate chain binding"/>
    <property type="evidence" value="ECO:0007669"/>
    <property type="project" value="InterPro"/>
</dbReference>
<keyword evidence="6" id="KW-0067">ATP-binding</keyword>
<dbReference type="Gene3D" id="1.10.8.740">
    <property type="match status" value="1"/>
</dbReference>
<reference evidence="14" key="1">
    <citation type="journal article" date="2021" name="Genome Biol. Evol.">
        <title>A High-Quality Reference Genome for a Parasitic Bivalve with Doubly Uniparental Inheritance (Bivalvia: Unionida).</title>
        <authorList>
            <person name="Smith C.H."/>
        </authorList>
    </citation>
    <scope>NUCLEOTIDE SEQUENCE</scope>
    <source>
        <strain evidence="14">CHS0354</strain>
    </source>
</reference>
<organism evidence="14 15">
    <name type="scientific">Potamilus streckersoni</name>
    <dbReference type="NCBI Taxonomy" id="2493646"/>
    <lineage>
        <taxon>Eukaryota</taxon>
        <taxon>Metazoa</taxon>
        <taxon>Spiralia</taxon>
        <taxon>Lophotrochozoa</taxon>
        <taxon>Mollusca</taxon>
        <taxon>Bivalvia</taxon>
        <taxon>Autobranchia</taxon>
        <taxon>Heteroconchia</taxon>
        <taxon>Palaeoheterodonta</taxon>
        <taxon>Unionida</taxon>
        <taxon>Unionoidea</taxon>
        <taxon>Unionidae</taxon>
        <taxon>Ambleminae</taxon>
        <taxon>Lampsilini</taxon>
        <taxon>Potamilus</taxon>
    </lineage>
</organism>
<keyword evidence="3" id="KW-0963">Cytoplasm</keyword>
<feature type="domain" description="AAA+ ATPase" evidence="13">
    <location>
        <begin position="1816"/>
        <end position="2092"/>
    </location>
</feature>
<dbReference type="SMART" id="SM00382">
    <property type="entry name" value="AAA"/>
    <property type="match status" value="3"/>
</dbReference>
<accession>A0AAE0SZ98</accession>
<evidence type="ECO:0000256" key="11">
    <source>
        <dbReference type="SAM" id="Coils"/>
    </source>
</evidence>
<feature type="region of interest" description="Disordered" evidence="12">
    <location>
        <begin position="260"/>
        <end position="292"/>
    </location>
</feature>
<name>A0AAE0SZ98_9BIVA</name>
<dbReference type="Proteomes" id="UP001195483">
    <property type="component" value="Unassembled WGS sequence"/>
</dbReference>
<feature type="compositionally biased region" description="Low complexity" evidence="12">
    <location>
        <begin position="3303"/>
        <end position="3321"/>
    </location>
</feature>
<dbReference type="InterPro" id="IPR013602">
    <property type="entry name" value="Dynein_heavy_linker"/>
</dbReference>
<feature type="compositionally biased region" description="Basic and acidic residues" evidence="12">
    <location>
        <begin position="3322"/>
        <end position="3356"/>
    </location>
</feature>
<evidence type="ECO:0000256" key="5">
    <source>
        <dbReference type="ARBA" id="ARBA00022741"/>
    </source>
</evidence>
<evidence type="ECO:0000256" key="7">
    <source>
        <dbReference type="ARBA" id="ARBA00023017"/>
    </source>
</evidence>
<dbReference type="Gene3D" id="1.20.920.20">
    <property type="match status" value="1"/>
</dbReference>
<evidence type="ECO:0000256" key="1">
    <source>
        <dbReference type="ARBA" id="ARBA00004245"/>
    </source>
</evidence>
<comment type="caution">
    <text evidence="14">The sequence shown here is derived from an EMBL/GenBank/DDBJ whole genome shotgun (WGS) entry which is preliminary data.</text>
</comment>
<keyword evidence="8 11" id="KW-0175">Coiled coil</keyword>
<dbReference type="InterPro" id="IPR024743">
    <property type="entry name" value="Dynein_HC_stalk"/>
</dbReference>
<feature type="region of interest" description="Disordered" evidence="12">
    <location>
        <begin position="3021"/>
        <end position="3057"/>
    </location>
</feature>
<dbReference type="Pfam" id="PF17852">
    <property type="entry name" value="Dynein_AAA_lid"/>
    <property type="match status" value="1"/>
</dbReference>
<dbReference type="InterPro" id="IPR043160">
    <property type="entry name" value="Dynein_C_barrel"/>
</dbReference>
<dbReference type="Pfam" id="PF12775">
    <property type="entry name" value="AAA_7"/>
    <property type="match status" value="1"/>
</dbReference>
<dbReference type="InterPro" id="IPR042222">
    <property type="entry name" value="Dynein_2_N"/>
</dbReference>
<dbReference type="SUPFAM" id="SSF52540">
    <property type="entry name" value="P-loop containing nucleoside triphosphate hydrolases"/>
    <property type="match status" value="3"/>
</dbReference>
<keyword evidence="15" id="KW-1185">Reference proteome</keyword>
<comment type="similarity">
    <text evidence="2">Belongs to the dynein heavy chain family.</text>
</comment>
<reference evidence="14" key="2">
    <citation type="journal article" date="2021" name="Genome Biol. Evol.">
        <title>Developing a high-quality reference genome for a parasitic bivalve with doubly uniparental inheritance (Bivalvia: Unionida).</title>
        <authorList>
            <person name="Smith C.H."/>
        </authorList>
    </citation>
    <scope>NUCLEOTIDE SEQUENCE</scope>
    <source>
        <strain evidence="14">CHS0354</strain>
        <tissue evidence="14">Mantle</tissue>
    </source>
</reference>
<dbReference type="GO" id="GO:0030286">
    <property type="term" value="C:dynein complex"/>
    <property type="evidence" value="ECO:0007669"/>
    <property type="project" value="UniProtKB-KW"/>
</dbReference>
<evidence type="ECO:0000256" key="9">
    <source>
        <dbReference type="ARBA" id="ARBA00023175"/>
    </source>
</evidence>
<reference evidence="14" key="3">
    <citation type="submission" date="2023-05" db="EMBL/GenBank/DDBJ databases">
        <authorList>
            <person name="Smith C.H."/>
        </authorList>
    </citation>
    <scope>NUCLEOTIDE SEQUENCE</scope>
    <source>
        <strain evidence="14">CHS0354</strain>
        <tissue evidence="14">Mantle</tissue>
    </source>
</reference>
<comment type="subcellular location">
    <subcellularLocation>
        <location evidence="1">Cytoplasm</location>
        <location evidence="1">Cytoskeleton</location>
    </subcellularLocation>
</comment>
<dbReference type="InterPro" id="IPR027417">
    <property type="entry name" value="P-loop_NTPase"/>
</dbReference>
<dbReference type="Gene3D" id="1.10.472.130">
    <property type="match status" value="1"/>
</dbReference>
<feature type="region of interest" description="Disordered" evidence="12">
    <location>
        <begin position="3171"/>
        <end position="3383"/>
    </location>
</feature>
<dbReference type="GO" id="GO:0005524">
    <property type="term" value="F:ATP binding"/>
    <property type="evidence" value="ECO:0007669"/>
    <property type="project" value="UniProtKB-KW"/>
</dbReference>
<keyword evidence="9" id="KW-0505">Motor protein</keyword>
<dbReference type="Pfam" id="PF08393">
    <property type="entry name" value="DHC_N2"/>
    <property type="match status" value="1"/>
</dbReference>
<dbReference type="Gene3D" id="3.10.490.20">
    <property type="match status" value="1"/>
</dbReference>
<feature type="region of interest" description="Disordered" evidence="12">
    <location>
        <begin position="635"/>
        <end position="705"/>
    </location>
</feature>
<feature type="compositionally biased region" description="Low complexity" evidence="12">
    <location>
        <begin position="3208"/>
        <end position="3229"/>
    </location>
</feature>
<evidence type="ECO:0000256" key="3">
    <source>
        <dbReference type="ARBA" id="ARBA00022490"/>
    </source>
</evidence>
<dbReference type="Gene3D" id="1.20.920.30">
    <property type="match status" value="1"/>
</dbReference>
<dbReference type="Gene3D" id="1.20.1270.280">
    <property type="match status" value="1"/>
</dbReference>
<proteinExistence type="inferred from homology"/>
<feature type="compositionally biased region" description="Polar residues" evidence="12">
    <location>
        <begin position="3042"/>
        <end position="3057"/>
    </location>
</feature>
<evidence type="ECO:0000313" key="15">
    <source>
        <dbReference type="Proteomes" id="UP001195483"/>
    </source>
</evidence>
<sequence>MESPIEQTGSSTWLPALREGQNSLVGQPRRPPSLTSREKASEWALDIRKRISSCIDKNEEVKSEDISALKQELVAVFIATLQQDSHTSWSYLTEILELVEPYSEYFEQFCLKEELHHYIERMVHHAQLHKERLFELQIVEKLSKVFPKEVKEITQTVSHPFKNYCSTPPLRLTLSQPSSPVRMVPPPFKMMRLPDGKNPYSTYIPSEEQLHAVKPLTFGDLRKSIANVAVEMSMREAVWSHPYGPITLALQTDIPEERKETKELIPTTPPGYRLTPRTSRSSMDKKERKTPRAIEEEKVPMMNGREAVEFFATCQHVGEIKSLYLNKTPCRHYRPYDLITVPKIKANPEHYVFSTFGVLHVFSDAPAESMSLAEWQREAVLWKACSSIPFFKNYLIRKMFDRWRCNKLHLDFLRRQAELRNSLLQAVPSFGSAFLQVSKLLKELVTIKFLPFETEKTYQLTEFENNVNYKNIQAQKILEKFFRYCKMIVDVTAEESFRKLKYCEEQFKKKTYFSKDSLHLQKVKEDQRRDNLQKARSETGRLGNFVKLVDQLIVEHMFFMAKNQVINFVSDVLNVTEDAPRDGFFRVNLVFTKHDVLGISPSKERIQRTLTNTLKGIPTVLCAKVIPMDGYVQEQESPEDGEFQGLKPEPAKSSTRMQERRKSTAATTMSSTRQESHTHASEVEKMTCTSSQQGDGNPPVHSDVESQFGMSKSVILEGTLALPEFPREATQTKEEDDLGIATPDLVIKDDGQGLVVEGEGFMGQYQPLKRANLEEKLEMDKEFQKSIQLQSELLKDAFEEIEHYCEQNKWLDEIHQFCKKWTDKTAKEYRGIAAFTIEQKLNELRQWSEKVRNFDRSFMTENGLFFIDCSAIHDILLPRLNDIYLELVTLVADEAKNLARNFCDEMKIISQNMKDKTKTVDCFATYAKNFTQYKKNTSQYQQRVEYIKSLYEVIRMSYRQLTSEEEKYEENVWSAWEAFLLQMQDASEFVNTQTPLMTQMLEDTYQRLEKEAFELSQMATSGKFLDPQQNPTQILIDMRKMRERFYAVQKQLQQASKWRDAICGEPYDLTFLNEMTVKMDVRQELWKYVEVSTHAIKDWKQMLFKKMNIKKALEKVIEWQAAASQLRPYLPEADLLLTTWFRKLQEFKTDLPILHKLANDALKERHWKAIFVGMNEAYDPKKQFTVADLLTYDLEEHAQLIHSIYLGAVAEYDLELKIGQIKRFWEEREFKLAKHIPDSILLAKEPKNQPSPRRRSKLEKYRQERAAATSIAMPGLNIAEDDYYILIEVDELKYQLEDSRISIKGMMQSPYLGDMSAEVEYWNTALQEVEEITDLWYLCQKKWMYLLKIFEWPSLYRKFSRQAKEFENVHAKVKDWMRVVSNDSKVLTVVNRRRGEKGYRLLQGDNLRSLFLQLTQQQEEILKFLMTMLDSCRMEFSRLYFLSDEELVSLLGVSRNPQALLPFTQKCFPGITSLAFALPPGTSSLNTHLDFALHADKLQVIAMRGILGEEVPFCAHLEAQPKSTQWLKMLEGIMKNTMAIILQTCVQARMEEGSRQPIHLLEELARYNQLSRPLPRSNEEEEITLEIKHTFRHWMLRFPIQCVCVAEGILWQRSIQRAFEKPEFEPDDLKFIRMNLAAKLDQYTDLLKESVFNGTVPGLMKERLFVLLSTLINQSIEHKDVMDAMLKDTHVSEKSFDYLKLLRYHMDIRNVLRAKTVSTEAASKQQSHISSRKTSRQRKASSLASKNKMETIEEPEASLSRTKTTVTTDYQFSTCFVQQMGYTFNYDYEYLGPVSRLVLTPLTQRAFLSLTQALKNFHCGTLIGHSGTGKSETIKDLAKFFGMNLFTINCNEDMTLPMMTQYMMGMVQSGCWALFDDTDRLTRGLMSVTAQHLDYLRTALRTLEASGGNQYKIRGQPRFDKKTGVGDTVIRRNSLTTLHPLPNRSVSPPLERQKTVPHGFNEKGLVTYFEETWIPEKEQRRHSIEKEIDIKESELYKTNRPPPLFYEARKLQIEHARFKGKKAAPDYSKLLQEPTYIQKVLGNVMFNGNLVQASANFGCFMTINTDNPSSATIPETFRLLLRPCAMVIPDYQQIIDFTLCCHGFHEHQLWAKKLDLFLKQLNVQLPRKKQYMFGLKDIKSILNMAILILHDLQETQEQERQDAGETKIEEEDEMPPLMAMDQKCLEEESIVQSIIDVMYSNTENEDDRLTFLTVLREVFSGKGNAIAGNGLLQQDSRLMTAIRDQLNEDNLKETSQTMEKVLQLYATIQQKQGVILYGQAGSAKTTCLGVLARALNRLNYLLFAPDHSKDELSTDRDMLFQSKQKLQEMNMPDLVKLEDEFLSKLGAPKLQQSKGGKKFRRMSTLLTKVQDAIHEMEAKKTADFAIYPKIDVVRLNPTALSIQELLGTFSNGMWKGGLLAKILRDSSYMSEAVKSYLANYKEKQKGKQETPSILLRWLVLDGVLSPCWTESLNTLLDSERKLSMANGGRIPFQDESTTLLFETADISNSSPAILSRCKLIHFGSDAVHWSWLFECWAKTAKSKWIFTSSCMKVIEDLVRDVFGPTVKFIQNECSTALLTDVGLTVARLNEVTSGIQEVTSFIMMFSALLDRGFSRDEFEKKIRTEDPDEETKLIIITRNLDEKRMTSGMVGASRGQANSRMTSSSQIEQSIPNYMNLMKGMFAMAYIWAFGGHLHERHKDKFHKFAHDCLYRATHPIRLPLVGTVFDYNLDETTGTFVRWSQKAQGVSKSIAGGFILTPEVEKYTFLTDLMLGSHQPVLITGMPGVGKTSLIQNMILSKQPSTTILMSPGMKSAIFQEAMMAHILDLKSRAFNVMSAPGTSAPKLKQKHLFFIDDLNAAHSTHGYQPPLELLTQILSQGGAYDRQRKEFQNMEEAVFVAAATLPTVPGVGMGHCCHVISSRLTRLFFNLTLFSPGPEGILSTFGRTVQNWLEEFPTYSVEHHFEFARALTLGLLELYQKVKDKFRPTPAHAHYIFTIHDIARVVQGILLMSPRSRTRKMLRVKKEKGKTGQTNRQTSHESYGRSISVSSNAAVQDGSSPPMMRVIAQLWCHECTRTFADRLVTEDDHQWFAHTLEEIAVKQFCKPRDDPMKEMTAISEETHSQSLHSPHECSPMMRPTLNPSEGEEGENADVEDEDMIDQGQRYLVSEVQNGGKFDQSGPGQEEPLSTLTARSQSTPLGYPGSRGEAGTSQLTQQTFSTTTGTTGQSVTVDINGGDTTDAETVSSPRQGQVEGTFGGETTNIQSETEEETSASDESSGGETTETETDTIMTATDYSDGKTAVGESSISSRGTSQTSGGDRSILYRDTSRTTDSDQEFTDRSVRFAEHQSKRAHFADQPDVGGYGRAGHKMRRQSSRTGGLGGTMMRKVHFKPGLMADWEHEAYFGPLLKLEEIKGQNDSFTDIIFSKFYMTCHTETQGLSVEKGYIDTTEEALTEALQTCLAVYNAGTSQRLEVVFFSEAVQHAARLSRVLAIPGGHALLLGTSYSTGRATLIRLASYIAHCKLFEPKPQTDTSKNLRIVREHIKRACYHTGILGKPTVLLIHEDLGADCLHDVTSVMAEGTSPGLYTEDEMQSIVSQMMPGGVQTKRIDKIQQAFDRFLKRIRQNLHVIVCLSFRGNSYSSDFRTLHNLMCRYPALIKHSCCIDHFKPWPYEAYVNMAQVWLEDQRSKIPVPWNKTKKSEQITMMSKAMAYMHLSAKTAIERQFCHQRDPLRFFSPLTFMEFVHIFRIISAFINKTELINIGKHERALGKVNEAFGSIDEFKRQVSDLSPQHKSIVEEIKILVEQVEQQKQDYIQALDKCKDQEQRIEELQGPLEQLRRDAQSEFDKLNPNYQAAMMALNALNKRDLDEVRSYREPPELVRYVLNALCLLFGRTQDYENGKQLLNKENFIQELIFYDKDNIPVEIFIKLQELIKKPQFQYEVIERVSKAAAGICLWVHAITKYSEIHRTMQPRLRNLLEHEEKFTKAQARLGQLRVEANRIKSALERKILDHKSAVKRAKTIFKHMQNIERKIARAVNLMENMSVQHFLWKSELKKSRHHINTAPGDALITAACVCYHGPLNDKSRAELLQDWLDRCKQGNFTMPKHFGQDVYPLSAGIEGLLDSHKDKDSISEISSSYPEASSQSDGAPLVPMLPEIRMYKYQPAVYDTSKYYKSELKKQGSFEYEPSGNYDLDDEDDEDDASPLVTRTGYNLQDILSDFDELSQWRLDGLPTDLHSIQNGLAMRVSCHNRKHCWPLLIDPDNQAEMWVKKLQNSKNIFTEMDVREGTPDEMEALPSLHDSTPDESHATPLPPSRGSRATALTFSDVAIEYPPDDHSTDQTTSTTITSTTDYTKSFGRHSRNTWNSEELRPVTSVTASWEIYSLHADQQFDHPEQNLWIIEADDPTLDSRLVNAIVHGVTVLVTHLERKPIDPMFRGLLLKHFYVDKEGNKVVRVGSYEFRSHPKFCLYLSTSVPLFLKGDGLHSIPIQRMCIINMALSDEAIINHLLHETMKIERKEFEGQKRSNETDIILHRQRLHQEHELIREKTLNLTGPILEDQTMLESLINCQKEIEHNKMILEETRYMGDHLEEKFAHYIPMIMECAMLYNMIKKMSVLHSYYYLPFYKYVEMFKSILKARDRGKGSLGAPLARARELSDAIYLSIFSYVSLMMFEQHFLLLQLLVSLERMRIVRKCSTKELSLFLNGFDKHGIDETLLMEHKPVWMKNQAWVDCIILEQLHHPFHGLTKSLIHNCSQWEEYFQHPVALMNPVPGTTLQELSIIQKCLLWKFCSPEKLSEVAEAIVLYELGSIRTIPDHYNIRDVYNYSSKTTPVVFILPLDKHSNDTSDATKGLPYVSPAHEVKRLAKEVGMEGKVRVMNFGVKGQIAEVCHALEDCVQSGYWLLLQNYHLAEEPQPQFFSLLKNIVYTKWAEERRERQDSNVTDDGFGLVTPSKHLIKEQELIINPTFRLWITTQSDIGRLIPGVMVQHGVKVTVESTGNFHSTLQKSYRSVAYLLNDFRIPGEEEAQGDKSPRIMPLALLHSLLLQQCYYGSSVFTKNPRWSLTDLAMAVDIFKKIMMKCENKSGLVDLIPQIYANHCIIQTDSNIVKALGSTLVKHSITMDRQKHDSQAELIVDLLNKLLKTEGEVFNLKRAIDSMEEMTARTFGLPPEADAEPTAANSNVLSKDMVQVVGAPELFLRVTTSISSAILTQDSLIPQFLSQLQNLPIMPETSRNQVYAKDVLFHFEVEGFKDMLVRIQSDLSLLQRRVKGEVLPEKSLDNIIYALNQNSVPKAWISQSFESCSNIQQWIKELPVRMSILRSYIMEEKTATYNLSVFVRPDRFIEAVKHTYARQHFKDINTIDIEIEMMPAGLNPSSPPPEGVFISGLKVNNAFWDSTRSVLIPPSSDGGSHQNIPILWIKPIIKQENQSNQQIKYSSYQCPVYCSADPHLHGDHNVVAYFPLPTLENPTLWQHQRVFLSSSLPDTSQ</sequence>
<dbReference type="InterPro" id="IPR026983">
    <property type="entry name" value="DHC"/>
</dbReference>
<dbReference type="Gene3D" id="3.40.50.300">
    <property type="entry name" value="P-loop containing nucleotide triphosphate hydrolases"/>
    <property type="match status" value="6"/>
</dbReference>
<keyword evidence="4" id="KW-0493">Microtubule</keyword>
<feature type="compositionally biased region" description="Basic residues" evidence="12">
    <location>
        <begin position="1730"/>
        <end position="1739"/>
    </location>
</feature>
<feature type="domain" description="AAA+ ATPase" evidence="13">
    <location>
        <begin position="2270"/>
        <end position="2525"/>
    </location>
</feature>
<dbReference type="InterPro" id="IPR024317">
    <property type="entry name" value="Dynein_heavy_chain_D4_dom"/>
</dbReference>
<dbReference type="Pfam" id="PF12774">
    <property type="entry name" value="AAA_6"/>
    <property type="match status" value="3"/>
</dbReference>
<evidence type="ECO:0000259" key="13">
    <source>
        <dbReference type="SMART" id="SM00382"/>
    </source>
</evidence>
<evidence type="ECO:0000313" key="14">
    <source>
        <dbReference type="EMBL" id="KAK3600819.1"/>
    </source>
</evidence>
<evidence type="ECO:0000256" key="6">
    <source>
        <dbReference type="ARBA" id="ARBA00022840"/>
    </source>
</evidence>
<evidence type="ECO:0000256" key="8">
    <source>
        <dbReference type="ARBA" id="ARBA00023054"/>
    </source>
</evidence>
<dbReference type="GO" id="GO:0005874">
    <property type="term" value="C:microtubule"/>
    <property type="evidence" value="ECO:0007669"/>
    <property type="project" value="UniProtKB-KW"/>
</dbReference>
<dbReference type="PANTHER" id="PTHR45703:SF36">
    <property type="entry name" value="DYNEIN HEAVY CHAIN, CYTOPLASMIC"/>
    <property type="match status" value="1"/>
</dbReference>
<feature type="region of interest" description="Disordered" evidence="12">
    <location>
        <begin position="3120"/>
        <end position="3151"/>
    </location>
</feature>
<keyword evidence="10" id="KW-0206">Cytoskeleton</keyword>